<dbReference type="Pfam" id="PF08245">
    <property type="entry name" value="Mur_ligase_M"/>
    <property type="match status" value="1"/>
</dbReference>
<dbReference type="InterPro" id="IPR051046">
    <property type="entry name" value="MurCDEF_CellWall_CoF430Synth"/>
</dbReference>
<keyword evidence="1" id="KW-0436">Ligase</keyword>
<gene>
    <name evidence="6" type="ORF">A2645_01880</name>
</gene>
<evidence type="ECO:0000256" key="3">
    <source>
        <dbReference type="ARBA" id="ARBA00022840"/>
    </source>
</evidence>
<dbReference type="Gene3D" id="3.90.190.20">
    <property type="entry name" value="Mur ligase, C-terminal domain"/>
    <property type="match status" value="1"/>
</dbReference>
<dbReference type="STRING" id="1801735.A2645_01880"/>
<sequence length="405" mass="45116">MKFRLIAKKILTFVFILQAKLILAKYKPKIIVVTGSVGKTSAKSALYNVLRQFDSVRKNITKGNSYQIALTIIGASDKWFKSLIKGFFILIFKEKYPHYLILEIACRRPGELEEILPWLPIDFAIVTYFGMVPPHIEFFDSRKHLIEEKLKILQNLKKGGTVILNADSPDFNFIKEKIRAQIVTFGFDAGDVRGGNLQIIYESNLPTGINFRIDYGGNSVPVNIKGALGRAHVYAYLAALAFAYKNNFNMVLASQSAANYDAPWGRMKLLAGLKDSLIIDDSYNSSPSALEEAITALSEIKTTGRKIAVLGDMLELGRESHDVHIRLGELAGKTIDFLITVGSRARGISLGASVKLKSSQIMQFEKNDEVIEYLKNLIKPGDLILVKGSRAMRLEEVVKILSKAP</sequence>
<dbReference type="Proteomes" id="UP000182253">
    <property type="component" value="Unassembled WGS sequence"/>
</dbReference>
<keyword evidence="2" id="KW-0547">Nucleotide-binding</keyword>
<dbReference type="GO" id="GO:0005524">
    <property type="term" value="F:ATP binding"/>
    <property type="evidence" value="ECO:0007669"/>
    <property type="project" value="UniProtKB-KW"/>
</dbReference>
<accession>A0A1F6UX77</accession>
<feature type="domain" description="Mur ligase central" evidence="5">
    <location>
        <begin position="33"/>
        <end position="242"/>
    </location>
</feature>
<dbReference type="GO" id="GO:0016881">
    <property type="term" value="F:acid-amino acid ligase activity"/>
    <property type="evidence" value="ECO:0007669"/>
    <property type="project" value="InterPro"/>
</dbReference>
<proteinExistence type="predicted"/>
<dbReference type="InterPro" id="IPR013221">
    <property type="entry name" value="Mur_ligase_cen"/>
</dbReference>
<dbReference type="InterPro" id="IPR036565">
    <property type="entry name" value="Mur-like_cat_sf"/>
</dbReference>
<evidence type="ECO:0008006" key="8">
    <source>
        <dbReference type="Google" id="ProtNLM"/>
    </source>
</evidence>
<protein>
    <recommendedName>
        <fullName evidence="8">UDP-N-acetylmuramoyl-tripeptide--D-alanyl-D-alanine ligase</fullName>
    </recommendedName>
</protein>
<evidence type="ECO:0000313" key="7">
    <source>
        <dbReference type="Proteomes" id="UP000182253"/>
    </source>
</evidence>
<organism evidence="6 7">
    <name type="scientific">Candidatus Nomurabacteria bacterium RIFCSPHIGHO2_01_FULL_39_9</name>
    <dbReference type="NCBI Taxonomy" id="1801735"/>
    <lineage>
        <taxon>Bacteria</taxon>
        <taxon>Candidatus Nomuraibacteriota</taxon>
    </lineage>
</organism>
<dbReference type="InterPro" id="IPR036615">
    <property type="entry name" value="Mur_ligase_C_dom_sf"/>
</dbReference>
<evidence type="ECO:0000256" key="1">
    <source>
        <dbReference type="ARBA" id="ARBA00022598"/>
    </source>
</evidence>
<dbReference type="SUPFAM" id="SSF53623">
    <property type="entry name" value="MurD-like peptide ligases, catalytic domain"/>
    <property type="match status" value="1"/>
</dbReference>
<dbReference type="AlphaFoldDB" id="A0A1F6UX77"/>
<evidence type="ECO:0000259" key="5">
    <source>
        <dbReference type="Pfam" id="PF08245"/>
    </source>
</evidence>
<evidence type="ECO:0000313" key="6">
    <source>
        <dbReference type="EMBL" id="OGI61916.1"/>
    </source>
</evidence>
<reference evidence="6 7" key="1">
    <citation type="journal article" date="2016" name="Nat. Commun.">
        <title>Thousands of microbial genomes shed light on interconnected biogeochemical processes in an aquifer system.</title>
        <authorList>
            <person name="Anantharaman K."/>
            <person name="Brown C.T."/>
            <person name="Hug L.A."/>
            <person name="Sharon I."/>
            <person name="Castelle C.J."/>
            <person name="Probst A.J."/>
            <person name="Thomas B.C."/>
            <person name="Singh A."/>
            <person name="Wilkins M.J."/>
            <person name="Karaoz U."/>
            <person name="Brodie E.L."/>
            <person name="Williams K.H."/>
            <person name="Hubbard S.S."/>
            <person name="Banfield J.F."/>
        </authorList>
    </citation>
    <scope>NUCLEOTIDE SEQUENCE [LARGE SCALE GENOMIC DNA]</scope>
</reference>
<dbReference type="PANTHER" id="PTHR43024:SF1">
    <property type="entry name" value="UDP-N-ACETYLMURAMOYL-TRIPEPTIDE--D-ALANYL-D-ALANINE LIGASE"/>
    <property type="match status" value="1"/>
</dbReference>
<evidence type="ECO:0000256" key="2">
    <source>
        <dbReference type="ARBA" id="ARBA00022741"/>
    </source>
</evidence>
<evidence type="ECO:0000259" key="4">
    <source>
        <dbReference type="Pfam" id="PF02875"/>
    </source>
</evidence>
<dbReference type="SUPFAM" id="SSF53244">
    <property type="entry name" value="MurD-like peptide ligases, peptide-binding domain"/>
    <property type="match status" value="1"/>
</dbReference>
<dbReference type="Pfam" id="PF02875">
    <property type="entry name" value="Mur_ligase_C"/>
    <property type="match status" value="1"/>
</dbReference>
<feature type="domain" description="Mur ligase C-terminal" evidence="4">
    <location>
        <begin position="265"/>
        <end position="390"/>
    </location>
</feature>
<name>A0A1F6UX77_9BACT</name>
<keyword evidence="3" id="KW-0067">ATP-binding</keyword>
<comment type="caution">
    <text evidence="6">The sequence shown here is derived from an EMBL/GenBank/DDBJ whole genome shotgun (WGS) entry which is preliminary data.</text>
</comment>
<dbReference type="EMBL" id="MFTL01000006">
    <property type="protein sequence ID" value="OGI61916.1"/>
    <property type="molecule type" value="Genomic_DNA"/>
</dbReference>
<dbReference type="InterPro" id="IPR004101">
    <property type="entry name" value="Mur_ligase_C"/>
</dbReference>
<dbReference type="PANTHER" id="PTHR43024">
    <property type="entry name" value="UDP-N-ACETYLMURAMOYL-TRIPEPTIDE--D-ALANYL-D-ALANINE LIGASE"/>
    <property type="match status" value="1"/>
</dbReference>
<dbReference type="Gene3D" id="3.40.1190.10">
    <property type="entry name" value="Mur-like, catalytic domain"/>
    <property type="match status" value="1"/>
</dbReference>